<reference evidence="11" key="1">
    <citation type="journal article" date="2014" name="Int. J. Syst. Evol. Microbiol.">
        <title>Complete genome sequence of Corynebacterium casei LMG S-19264T (=DSM 44701T), isolated from a smear-ripened cheese.</title>
        <authorList>
            <consortium name="US DOE Joint Genome Institute (JGI-PGF)"/>
            <person name="Walter F."/>
            <person name="Albersmeier A."/>
            <person name="Kalinowski J."/>
            <person name="Ruckert C."/>
        </authorList>
    </citation>
    <scope>NUCLEOTIDE SEQUENCE</scope>
    <source>
        <strain evidence="11">KCTC 23310</strain>
    </source>
</reference>
<dbReference type="Gene3D" id="3.40.50.300">
    <property type="entry name" value="P-loop containing nucleotide triphosphate hydrolases"/>
    <property type="match status" value="1"/>
</dbReference>
<keyword evidence="4 10" id="KW-0808">Transferase</keyword>
<dbReference type="SUPFAM" id="SSF52540">
    <property type="entry name" value="P-loop containing nucleoside triphosphate hydrolases"/>
    <property type="match status" value="1"/>
</dbReference>
<keyword evidence="8" id="KW-0311">Gluconate utilization</keyword>
<dbReference type="Proteomes" id="UP000638981">
    <property type="component" value="Unassembled WGS sequence"/>
</dbReference>
<dbReference type="GO" id="GO:0046316">
    <property type="term" value="F:gluconokinase activity"/>
    <property type="evidence" value="ECO:0007669"/>
    <property type="project" value="UniProtKB-EC"/>
</dbReference>
<gene>
    <name evidence="11" type="primary">idnK</name>
    <name evidence="11" type="ORF">GCM10007315_28580</name>
</gene>
<comment type="similarity">
    <text evidence="2 10">Belongs to the gluconokinase GntK/GntV family.</text>
</comment>
<sequence length="165" mass="17215">MTAIVVMGVCGCGKSSVGQGIAAALGLPFTDGDDLHPAANVAKMASGQPLTDADRWPWLTKVGETLAPGGVVACSALKRSYRDHIRKAAPDVRFVYLHGDRALLAARLAARPGHFMPPALLDSQLATLEIPQADENPIILNIAQAIPELVTLAATALNGDDHPHG</sequence>
<dbReference type="GO" id="GO:0019521">
    <property type="term" value="P:D-gluconate metabolic process"/>
    <property type="evidence" value="ECO:0007669"/>
    <property type="project" value="UniProtKB-KW"/>
</dbReference>
<evidence type="ECO:0000256" key="3">
    <source>
        <dbReference type="ARBA" id="ARBA00012054"/>
    </source>
</evidence>
<proteinExistence type="inferred from homology"/>
<dbReference type="PANTHER" id="PTHR43442">
    <property type="entry name" value="GLUCONOKINASE-RELATED"/>
    <property type="match status" value="1"/>
</dbReference>
<evidence type="ECO:0000256" key="2">
    <source>
        <dbReference type="ARBA" id="ARBA00008420"/>
    </source>
</evidence>
<dbReference type="InterPro" id="IPR031322">
    <property type="entry name" value="Shikimate/glucono_kinase"/>
</dbReference>
<evidence type="ECO:0000313" key="11">
    <source>
        <dbReference type="EMBL" id="GHC62722.1"/>
    </source>
</evidence>
<dbReference type="EMBL" id="BMYJ01000009">
    <property type="protein sequence ID" value="GHC62722.1"/>
    <property type="molecule type" value="Genomic_DNA"/>
</dbReference>
<organism evidence="11 12">
    <name type="scientific">Neogemmobacter tilapiae</name>
    <dbReference type="NCBI Taxonomy" id="875041"/>
    <lineage>
        <taxon>Bacteria</taxon>
        <taxon>Pseudomonadati</taxon>
        <taxon>Pseudomonadota</taxon>
        <taxon>Alphaproteobacteria</taxon>
        <taxon>Rhodobacterales</taxon>
        <taxon>Paracoccaceae</taxon>
        <taxon>Neogemmobacter</taxon>
    </lineage>
</organism>
<dbReference type="RefSeq" id="WP_229804813.1">
    <property type="nucleotide sequence ID" value="NZ_BMYJ01000009.1"/>
</dbReference>
<evidence type="ECO:0000256" key="10">
    <source>
        <dbReference type="RuleBase" id="RU363066"/>
    </source>
</evidence>
<accession>A0A918TYQ5</accession>
<dbReference type="InterPro" id="IPR027417">
    <property type="entry name" value="P-loop_NTPase"/>
</dbReference>
<dbReference type="NCBIfam" id="TIGR01313">
    <property type="entry name" value="therm_gnt_kin"/>
    <property type="match status" value="1"/>
</dbReference>
<dbReference type="InterPro" id="IPR006001">
    <property type="entry name" value="Therm_gnt_kin"/>
</dbReference>
<comment type="caution">
    <text evidence="11">The sequence shown here is derived from an EMBL/GenBank/DDBJ whole genome shotgun (WGS) entry which is preliminary data.</text>
</comment>
<dbReference type="CDD" id="cd02021">
    <property type="entry name" value="GntK"/>
    <property type="match status" value="1"/>
</dbReference>
<evidence type="ECO:0000256" key="8">
    <source>
        <dbReference type="ARBA" id="ARBA00023064"/>
    </source>
</evidence>
<evidence type="ECO:0000256" key="9">
    <source>
        <dbReference type="ARBA" id="ARBA00048090"/>
    </source>
</evidence>
<name>A0A918TYQ5_9RHOB</name>
<dbReference type="GO" id="GO:0005737">
    <property type="term" value="C:cytoplasm"/>
    <property type="evidence" value="ECO:0007669"/>
    <property type="project" value="TreeGrafter"/>
</dbReference>
<comment type="pathway">
    <text evidence="1">Carbohydrate acid metabolism.</text>
</comment>
<evidence type="ECO:0000256" key="6">
    <source>
        <dbReference type="ARBA" id="ARBA00022777"/>
    </source>
</evidence>
<reference evidence="11" key="2">
    <citation type="submission" date="2020-09" db="EMBL/GenBank/DDBJ databases">
        <authorList>
            <person name="Sun Q."/>
            <person name="Kim S."/>
        </authorList>
    </citation>
    <scope>NUCLEOTIDE SEQUENCE</scope>
    <source>
        <strain evidence="11">KCTC 23310</strain>
    </source>
</reference>
<keyword evidence="6 10" id="KW-0418">Kinase</keyword>
<evidence type="ECO:0000256" key="7">
    <source>
        <dbReference type="ARBA" id="ARBA00022840"/>
    </source>
</evidence>
<keyword evidence="5 10" id="KW-0547">Nucleotide-binding</keyword>
<dbReference type="EC" id="2.7.1.12" evidence="3 10"/>
<evidence type="ECO:0000256" key="1">
    <source>
        <dbReference type="ARBA" id="ARBA00004761"/>
    </source>
</evidence>
<keyword evidence="7 10" id="KW-0067">ATP-binding</keyword>
<dbReference type="AlphaFoldDB" id="A0A918TYQ5"/>
<dbReference type="Pfam" id="PF01202">
    <property type="entry name" value="SKI"/>
    <property type="match status" value="1"/>
</dbReference>
<dbReference type="PANTHER" id="PTHR43442:SF3">
    <property type="entry name" value="GLUCONOKINASE-RELATED"/>
    <property type="match status" value="1"/>
</dbReference>
<comment type="catalytic activity">
    <reaction evidence="9 10">
        <text>D-gluconate + ATP = 6-phospho-D-gluconate + ADP + H(+)</text>
        <dbReference type="Rhea" id="RHEA:19433"/>
        <dbReference type="ChEBI" id="CHEBI:15378"/>
        <dbReference type="ChEBI" id="CHEBI:18391"/>
        <dbReference type="ChEBI" id="CHEBI:30616"/>
        <dbReference type="ChEBI" id="CHEBI:58759"/>
        <dbReference type="ChEBI" id="CHEBI:456216"/>
        <dbReference type="EC" id="2.7.1.12"/>
    </reaction>
</comment>
<evidence type="ECO:0000256" key="5">
    <source>
        <dbReference type="ARBA" id="ARBA00022741"/>
    </source>
</evidence>
<keyword evidence="12" id="KW-1185">Reference proteome</keyword>
<dbReference type="GO" id="GO:0005524">
    <property type="term" value="F:ATP binding"/>
    <property type="evidence" value="ECO:0007669"/>
    <property type="project" value="UniProtKB-KW"/>
</dbReference>
<evidence type="ECO:0000256" key="4">
    <source>
        <dbReference type="ARBA" id="ARBA00022679"/>
    </source>
</evidence>
<evidence type="ECO:0000313" key="12">
    <source>
        <dbReference type="Proteomes" id="UP000638981"/>
    </source>
</evidence>
<dbReference type="FunFam" id="3.40.50.300:FF:000522">
    <property type="entry name" value="Gluconokinase"/>
    <property type="match status" value="1"/>
</dbReference>
<protein>
    <recommendedName>
        <fullName evidence="3 10">Gluconokinase</fullName>
        <ecNumber evidence="3 10">2.7.1.12</ecNumber>
    </recommendedName>
</protein>